<feature type="compositionally biased region" description="Basic and acidic residues" evidence="3">
    <location>
        <begin position="44"/>
        <end position="65"/>
    </location>
</feature>
<feature type="compositionally biased region" description="Low complexity" evidence="3">
    <location>
        <begin position="922"/>
        <end position="931"/>
    </location>
</feature>
<keyword evidence="6" id="KW-1185">Reference proteome</keyword>
<dbReference type="Pfam" id="PF00098">
    <property type="entry name" value="zf-CCHC"/>
    <property type="match status" value="1"/>
</dbReference>
<keyword evidence="2" id="KW-0175">Coiled coil</keyword>
<feature type="region of interest" description="Disordered" evidence="3">
    <location>
        <begin position="1104"/>
        <end position="1146"/>
    </location>
</feature>
<dbReference type="PROSITE" id="PS50158">
    <property type="entry name" value="ZF_CCHC"/>
    <property type="match status" value="1"/>
</dbReference>
<feature type="compositionally biased region" description="Basic and acidic residues" evidence="3">
    <location>
        <begin position="347"/>
        <end position="357"/>
    </location>
</feature>
<keyword evidence="1" id="KW-0479">Metal-binding</keyword>
<feature type="region of interest" description="Disordered" evidence="3">
    <location>
        <begin position="1184"/>
        <end position="1218"/>
    </location>
</feature>
<evidence type="ECO:0000256" key="3">
    <source>
        <dbReference type="SAM" id="MobiDB-lite"/>
    </source>
</evidence>
<name>A0A2Z7B5V0_9LAMI</name>
<dbReference type="GO" id="GO:0008270">
    <property type="term" value="F:zinc ion binding"/>
    <property type="evidence" value="ECO:0007669"/>
    <property type="project" value="UniProtKB-KW"/>
</dbReference>
<dbReference type="AlphaFoldDB" id="A0A2Z7B5V0"/>
<feature type="compositionally biased region" description="Basic and acidic residues" evidence="3">
    <location>
        <begin position="1184"/>
        <end position="1203"/>
    </location>
</feature>
<proteinExistence type="predicted"/>
<feature type="compositionally biased region" description="Basic residues" evidence="3">
    <location>
        <begin position="1204"/>
        <end position="1218"/>
    </location>
</feature>
<evidence type="ECO:0000313" key="5">
    <source>
        <dbReference type="EMBL" id="KZV28957.1"/>
    </source>
</evidence>
<evidence type="ECO:0000259" key="4">
    <source>
        <dbReference type="PROSITE" id="PS50158"/>
    </source>
</evidence>
<feature type="region of interest" description="Disordered" evidence="3">
    <location>
        <begin position="316"/>
        <end position="365"/>
    </location>
</feature>
<feature type="region of interest" description="Disordered" evidence="3">
    <location>
        <begin position="1"/>
        <end position="23"/>
    </location>
</feature>
<dbReference type="Proteomes" id="UP000250235">
    <property type="component" value="Unassembled WGS sequence"/>
</dbReference>
<feature type="compositionally biased region" description="Basic and acidic residues" evidence="3">
    <location>
        <begin position="72"/>
        <end position="89"/>
    </location>
</feature>
<dbReference type="OrthoDB" id="848707at2759"/>
<feature type="domain" description="CCHC-type" evidence="4">
    <location>
        <begin position="30"/>
        <end position="43"/>
    </location>
</feature>
<reference evidence="5 6" key="1">
    <citation type="journal article" date="2015" name="Proc. Natl. Acad. Sci. U.S.A.">
        <title>The resurrection genome of Boea hygrometrica: A blueprint for survival of dehydration.</title>
        <authorList>
            <person name="Xiao L."/>
            <person name="Yang G."/>
            <person name="Zhang L."/>
            <person name="Yang X."/>
            <person name="Zhao S."/>
            <person name="Ji Z."/>
            <person name="Zhou Q."/>
            <person name="Hu M."/>
            <person name="Wang Y."/>
            <person name="Chen M."/>
            <person name="Xu Y."/>
            <person name="Jin H."/>
            <person name="Xiao X."/>
            <person name="Hu G."/>
            <person name="Bao F."/>
            <person name="Hu Y."/>
            <person name="Wan P."/>
            <person name="Li L."/>
            <person name="Deng X."/>
            <person name="Kuang T."/>
            <person name="Xiang C."/>
            <person name="Zhu J.K."/>
            <person name="Oliver M.J."/>
            <person name="He Y."/>
        </authorList>
    </citation>
    <scope>NUCLEOTIDE SEQUENCE [LARGE SCALE GENOMIC DNA]</scope>
    <source>
        <strain evidence="6">cv. XS01</strain>
    </source>
</reference>
<feature type="region of interest" description="Disordered" evidence="3">
    <location>
        <begin position="36"/>
        <end position="148"/>
    </location>
</feature>
<feature type="compositionally biased region" description="Basic and acidic residues" evidence="3">
    <location>
        <begin position="103"/>
        <end position="116"/>
    </location>
</feature>
<evidence type="ECO:0000313" key="6">
    <source>
        <dbReference type="Proteomes" id="UP000250235"/>
    </source>
</evidence>
<keyword evidence="1" id="KW-0863">Zinc-finger</keyword>
<feature type="coiled-coil region" evidence="2">
    <location>
        <begin position="190"/>
        <end position="251"/>
    </location>
</feature>
<dbReference type="InterPro" id="IPR036875">
    <property type="entry name" value="Znf_CCHC_sf"/>
</dbReference>
<protein>
    <recommendedName>
        <fullName evidence="4">CCHC-type domain-containing protein</fullName>
    </recommendedName>
</protein>
<organism evidence="5 6">
    <name type="scientific">Dorcoceras hygrometricum</name>
    <dbReference type="NCBI Taxonomy" id="472368"/>
    <lineage>
        <taxon>Eukaryota</taxon>
        <taxon>Viridiplantae</taxon>
        <taxon>Streptophyta</taxon>
        <taxon>Embryophyta</taxon>
        <taxon>Tracheophyta</taxon>
        <taxon>Spermatophyta</taxon>
        <taxon>Magnoliopsida</taxon>
        <taxon>eudicotyledons</taxon>
        <taxon>Gunneridae</taxon>
        <taxon>Pentapetalae</taxon>
        <taxon>asterids</taxon>
        <taxon>lamiids</taxon>
        <taxon>Lamiales</taxon>
        <taxon>Gesneriaceae</taxon>
        <taxon>Didymocarpoideae</taxon>
        <taxon>Trichosporeae</taxon>
        <taxon>Loxocarpinae</taxon>
        <taxon>Dorcoceras</taxon>
    </lineage>
</organism>
<accession>A0A2Z7B5V0</accession>
<evidence type="ECO:0000256" key="1">
    <source>
        <dbReference type="PROSITE-ProRule" id="PRU00047"/>
    </source>
</evidence>
<feature type="compositionally biased region" description="Basic and acidic residues" evidence="3">
    <location>
        <begin position="316"/>
        <end position="333"/>
    </location>
</feature>
<dbReference type="InterPro" id="IPR001878">
    <property type="entry name" value="Znf_CCHC"/>
</dbReference>
<dbReference type="Gene3D" id="4.10.60.10">
    <property type="entry name" value="Zinc finger, CCHC-type"/>
    <property type="match status" value="1"/>
</dbReference>
<feature type="region of interest" description="Disordered" evidence="3">
    <location>
        <begin position="913"/>
        <end position="935"/>
    </location>
</feature>
<feature type="compositionally biased region" description="Low complexity" evidence="3">
    <location>
        <begin position="125"/>
        <end position="135"/>
    </location>
</feature>
<evidence type="ECO:0000256" key="2">
    <source>
        <dbReference type="SAM" id="Coils"/>
    </source>
</evidence>
<keyword evidence="1" id="KW-0862">Zinc</keyword>
<dbReference type="EMBL" id="KV009946">
    <property type="protein sequence ID" value="KZV28957.1"/>
    <property type="molecule type" value="Genomic_DNA"/>
</dbReference>
<sequence>MMKELLDRSKDKSKDKFKDKSDKVASDLICYNCDRPGHFVADCNRPRKDDRYRRDNKKDERHKREEEDDERTVDRSKDKSKDKFKERSKDRRMRNNNNKKPSRKNDRKVLVAEESTKSWADSDSESSSSSSSSSDSEQEEVHFLMANQTDDDEVFDFSNVEFTREDLVQALNDMVHEYKTLSHTFEEIKAENASMKNSSAESSFEELEDADSLKTELSKLRIENELLRSESSELKAKVEKLTKEMSSWTQSARAFQKLQEIQKSALDRTVLGFSNSESSEGETSTQSQPVYDKFNKMGFVKADVIYDCCESIRYDDQKSSQPSHEGKRKDDIGYQRPESSKPSWLKNRLDKDKEKAGSKSYVPNQQRRNFRKAKYGWKKTWPRRDPVGQNVKSKLHRPARGTVDYQSRDSTCVGEYQSSGIPVAALRKSLPEIRKSFPFRQSLISYSSEMASSLISNSHHIDFESVFGLDDAGMVQMFETLITTGLKEFLGCPAVFYEAALTEFFANSSVREDGMVVSTIGGTAIEISQEMFAAAFELPTEGLIDLTDVPKNFVFDARSLFSDSKEQLSMSCLKKALKFQYRLLHDILAKTIYVKAGSFDSVTRDRFLLMTAITFDVKINWSSLLFGVFKEMVTSGSRQEKGYAIQICVLLRNVPGLELADLMLPSITAAEISKLRLGESIVLHDKGKGVLVEDEPVNENPARETVELICGDVEVLVQLRARVMKDVVDFFHSFALNKLPDPDALKELKEKEKLMLEWAETESLEMAVKRKEYILAKYREVLLRQFLDSHRRYSAPGQPWTAMASQIVDLLSVAHSKSLEDLLMQQKEHGLAKGRVLQQFLLVLSVFQTISSMILIRVDFLSVSSVQSDSEIDSASTSGNIIYRSPSPADNPFSLGPAIFSSVAQEERLYFVQSPESPPAASPHQESSSSSTDVSMHFDSADIPVHVQEDTPASAPVDFTMITDALDDLRSSISQRIHDSNCEILHKVKAVEIDVREALLQQQVLLRQSLEKACRVLEMQGTTQTKQINDLKKGLMAPVGTIFQDLMDIKRNQREHDAKLTALDGQIAAIRNEQLDFQTKIAADILSLSTQISDIADFIRSGDAKKGEVGSSSRRPPIRVERRPLPTPQASVDDQSGRDIAGSSGAVHITGGGTFAERVERARRQIIESGLVISVEEAAERVIEADRRESDRLERERARERREKRLSRSSASKRRRGF</sequence>
<dbReference type="GO" id="GO:0003676">
    <property type="term" value="F:nucleic acid binding"/>
    <property type="evidence" value="ECO:0007669"/>
    <property type="project" value="InterPro"/>
</dbReference>
<gene>
    <name evidence="5" type="ORF">F511_07517</name>
</gene>
<dbReference type="SUPFAM" id="SSF57756">
    <property type="entry name" value="Retrovirus zinc finger-like domains"/>
    <property type="match status" value="1"/>
</dbReference>